<protein>
    <submittedName>
        <fullName evidence="1">Uncharacterized protein</fullName>
    </submittedName>
</protein>
<dbReference type="InterPro" id="IPR036047">
    <property type="entry name" value="F-box-like_dom_sf"/>
</dbReference>
<accession>A0A0B7FBK9</accession>
<keyword evidence="2" id="KW-1185">Reference proteome</keyword>
<evidence type="ECO:0000313" key="2">
    <source>
        <dbReference type="Proteomes" id="UP000059188"/>
    </source>
</evidence>
<dbReference type="AlphaFoldDB" id="A0A0B7FBK9"/>
<organism evidence="1 2">
    <name type="scientific">Thanatephorus cucumeris (strain AG1-IB / isolate 7/3/14)</name>
    <name type="common">Lettuce bottom rot fungus</name>
    <name type="synonym">Rhizoctonia solani</name>
    <dbReference type="NCBI Taxonomy" id="1108050"/>
    <lineage>
        <taxon>Eukaryota</taxon>
        <taxon>Fungi</taxon>
        <taxon>Dikarya</taxon>
        <taxon>Basidiomycota</taxon>
        <taxon>Agaricomycotina</taxon>
        <taxon>Agaricomycetes</taxon>
        <taxon>Cantharellales</taxon>
        <taxon>Ceratobasidiaceae</taxon>
        <taxon>Rhizoctonia</taxon>
        <taxon>Rhizoctonia solani AG-1</taxon>
    </lineage>
</organism>
<dbReference type="Proteomes" id="UP000059188">
    <property type="component" value="Unassembled WGS sequence"/>
</dbReference>
<dbReference type="SUPFAM" id="SSF81383">
    <property type="entry name" value="F-box domain"/>
    <property type="match status" value="1"/>
</dbReference>
<dbReference type="OrthoDB" id="2269034at2759"/>
<dbReference type="EMBL" id="LN679112">
    <property type="protein sequence ID" value="CEL53572.1"/>
    <property type="molecule type" value="Genomic_DNA"/>
</dbReference>
<proteinExistence type="predicted"/>
<evidence type="ECO:0000313" key="1">
    <source>
        <dbReference type="EMBL" id="CEL53572.1"/>
    </source>
</evidence>
<sequence>MIDKLSAASNRLRDAIDYYLDVCLEIERALEENCHTTLADSIDRMSRELDVLNSHVETIGKAKTTISRARNWSSALPINRLPVELLAQIFQWAVDSERFCANPSSISPTMLPPKYPELLTHVCSRWRKILISSPQFWTHIDFNFWAPDYQSFLDRAERHLARVGERPIHVHHLFSMNRGIDVVARPVSSFAAAGSRASVIEASILVRLESVPAQLYDSLLHLCFHNCVAGKLKRIILSLRQTFLSGLAGAEHIMNPTSNEENIFSSVTSLRLNGLYLPWTSSVYRGLVELHVMPTGSISISESQLITILAASPGLQILDIDIPITQPETLTDLHTSIPIRLNDLTTLRSGSPVLLRLLAPGTKELSVTILRSSVFPFKSNQIREFFTRSNVLCIGISQWESYTQLFDVLELVPRARIAVMSACRHNTELEEIPPLITSLHSLLMIDNQDIRLEDLQKLSEKLKLLQMRLIMNMISYNNKPAYNGLNNVVHNEEAFKQLQNICPYVEISLPI</sequence>
<reference evidence="1 2" key="1">
    <citation type="submission" date="2014-11" db="EMBL/GenBank/DDBJ databases">
        <authorList>
            <person name="Wibberg Daniel"/>
        </authorList>
    </citation>
    <scope>NUCLEOTIDE SEQUENCE [LARGE SCALE GENOMIC DNA]</scope>
    <source>
        <strain evidence="1">Rhizoctonia solani AG1-IB 7/3/14</strain>
    </source>
</reference>
<gene>
    <name evidence="1" type="ORF">RSOLAG1IB_06427</name>
</gene>
<dbReference type="Gene3D" id="1.20.1280.50">
    <property type="match status" value="1"/>
</dbReference>
<name>A0A0B7FBK9_THACB</name>